<dbReference type="AlphaFoldDB" id="A0A0S7YGI8"/>
<evidence type="ECO:0000256" key="1">
    <source>
        <dbReference type="ARBA" id="ARBA00022723"/>
    </source>
</evidence>
<dbReference type="GO" id="GO:0051536">
    <property type="term" value="F:iron-sulfur cluster binding"/>
    <property type="evidence" value="ECO:0007669"/>
    <property type="project" value="UniProtKB-KW"/>
</dbReference>
<dbReference type="GO" id="GO:0016491">
    <property type="term" value="F:oxidoreductase activity"/>
    <property type="evidence" value="ECO:0007669"/>
    <property type="project" value="UniProtKB-KW"/>
</dbReference>
<evidence type="ECO:0000256" key="3">
    <source>
        <dbReference type="ARBA" id="ARBA00023004"/>
    </source>
</evidence>
<name>A0A0S7YGI8_UNCT6</name>
<dbReference type="Proteomes" id="UP000051012">
    <property type="component" value="Unassembled WGS sequence"/>
</dbReference>
<dbReference type="Pfam" id="PF02662">
    <property type="entry name" value="FlpD"/>
    <property type="match status" value="1"/>
</dbReference>
<dbReference type="InterPro" id="IPR003813">
    <property type="entry name" value="MvhD/FlpD"/>
</dbReference>
<evidence type="ECO:0000313" key="7">
    <source>
        <dbReference type="Proteomes" id="UP000051012"/>
    </source>
</evidence>
<keyword evidence="3" id="KW-0408">Iron</keyword>
<comment type="caution">
    <text evidence="6">The sequence shown here is derived from an EMBL/GenBank/DDBJ whole genome shotgun (WGS) entry which is preliminary data.</text>
</comment>
<keyword evidence="2" id="KW-0560">Oxidoreductase</keyword>
<proteinExistence type="predicted"/>
<dbReference type="EMBL" id="LJNI01000028">
    <property type="protein sequence ID" value="KPJ73776.1"/>
    <property type="molecule type" value="Genomic_DNA"/>
</dbReference>
<protein>
    <submittedName>
        <fullName evidence="6">Methyl-viologen-reducing hydrogenase subunit delta</fullName>
    </submittedName>
</protein>
<sequence>MTEDSLPRIVGFLCKWCSYAGADLAGVSRLKMPASLVPIRVMCSSRVNPLFVLKAFLSGADGILVTGCHPGDCHYQDGNYYTRRRFALTQKIFKELGLEADRIRLSWISASEGKRFVDVVTEFTENLKTMGKNSIKAEIFL</sequence>
<organism evidence="6 7">
    <name type="scientific">candidate division TA06 bacterium DG_78</name>
    <dbReference type="NCBI Taxonomy" id="1703772"/>
    <lineage>
        <taxon>Bacteria</taxon>
        <taxon>Bacteria division TA06</taxon>
    </lineage>
</organism>
<evidence type="ECO:0000256" key="2">
    <source>
        <dbReference type="ARBA" id="ARBA00023002"/>
    </source>
</evidence>
<evidence type="ECO:0000313" key="6">
    <source>
        <dbReference type="EMBL" id="KPJ73776.1"/>
    </source>
</evidence>
<keyword evidence="4" id="KW-0411">Iron-sulfur</keyword>
<reference evidence="6 7" key="1">
    <citation type="journal article" date="2015" name="Microbiome">
        <title>Genomic resolution of linkages in carbon, nitrogen, and sulfur cycling among widespread estuary sediment bacteria.</title>
        <authorList>
            <person name="Baker B.J."/>
            <person name="Lazar C.S."/>
            <person name="Teske A.P."/>
            <person name="Dick G.J."/>
        </authorList>
    </citation>
    <scope>NUCLEOTIDE SEQUENCE [LARGE SCALE GENOMIC DNA]</scope>
    <source>
        <strain evidence="6">DG_78</strain>
    </source>
</reference>
<evidence type="ECO:0000256" key="4">
    <source>
        <dbReference type="ARBA" id="ARBA00023014"/>
    </source>
</evidence>
<keyword evidence="1" id="KW-0479">Metal-binding</keyword>
<feature type="domain" description="F420-non-reducing hydrogenase iron-sulfur subunit D" evidence="5">
    <location>
        <begin position="9"/>
        <end position="131"/>
    </location>
</feature>
<evidence type="ECO:0000259" key="5">
    <source>
        <dbReference type="Pfam" id="PF02662"/>
    </source>
</evidence>
<dbReference type="GO" id="GO:0046872">
    <property type="term" value="F:metal ion binding"/>
    <property type="evidence" value="ECO:0007669"/>
    <property type="project" value="UniProtKB-KW"/>
</dbReference>
<gene>
    <name evidence="6" type="ORF">AMJ52_03175</name>
</gene>
<accession>A0A0S7YGI8</accession>